<evidence type="ECO:0000313" key="3">
    <source>
        <dbReference type="Proteomes" id="UP000324800"/>
    </source>
</evidence>
<evidence type="ECO:0000313" key="2">
    <source>
        <dbReference type="EMBL" id="KAA6377194.1"/>
    </source>
</evidence>
<sequence>MANTGGSPIAATESSRATGSTVSTPTHPYDSENSKHTNGKEDTSVEDPPVLAISTVEACTHEDGIMNDNPGRKCRRHSPWKQDMKVKKAPATRMNDCCLIRGNKGEEIFRKRREDLLNVEDPELVIANFISQLEAEDSTNTNQTDCRSALSTLFQLRGFMMEKINGIALQQIMKNPYAGMRNRIKEEQLPKGIWQVKTAVFQGACYGCYNFIHTFRLPEHLPNKMVEFLDELKKDKRPKASYLVVIFKEQSRIIQGNIEISSNRYESIQDHHRMHSHFDQIFLNHQIDRLRRNES</sequence>
<gene>
    <name evidence="2" type="ORF">EZS28_027279</name>
</gene>
<dbReference type="EMBL" id="SNRW01009986">
    <property type="protein sequence ID" value="KAA6377194.1"/>
    <property type="molecule type" value="Genomic_DNA"/>
</dbReference>
<dbReference type="Proteomes" id="UP000324800">
    <property type="component" value="Unassembled WGS sequence"/>
</dbReference>
<accession>A0A5J4V3W8</accession>
<dbReference type="AlphaFoldDB" id="A0A5J4V3W8"/>
<comment type="caution">
    <text evidence="2">The sequence shown here is derived from an EMBL/GenBank/DDBJ whole genome shotgun (WGS) entry which is preliminary data.</text>
</comment>
<feature type="region of interest" description="Disordered" evidence="1">
    <location>
        <begin position="1"/>
        <end position="46"/>
    </location>
</feature>
<name>A0A5J4V3W8_9EUKA</name>
<organism evidence="2 3">
    <name type="scientific">Streblomastix strix</name>
    <dbReference type="NCBI Taxonomy" id="222440"/>
    <lineage>
        <taxon>Eukaryota</taxon>
        <taxon>Metamonada</taxon>
        <taxon>Preaxostyla</taxon>
        <taxon>Oxymonadida</taxon>
        <taxon>Streblomastigidae</taxon>
        <taxon>Streblomastix</taxon>
    </lineage>
</organism>
<reference evidence="2 3" key="1">
    <citation type="submission" date="2019-03" db="EMBL/GenBank/DDBJ databases">
        <title>Single cell metagenomics reveals metabolic interactions within the superorganism composed of flagellate Streblomastix strix and complex community of Bacteroidetes bacteria on its surface.</title>
        <authorList>
            <person name="Treitli S.C."/>
            <person name="Kolisko M."/>
            <person name="Husnik F."/>
            <person name="Keeling P."/>
            <person name="Hampl V."/>
        </authorList>
    </citation>
    <scope>NUCLEOTIDE SEQUENCE [LARGE SCALE GENOMIC DNA]</scope>
    <source>
        <strain evidence="2">ST1C</strain>
    </source>
</reference>
<protein>
    <submittedName>
        <fullName evidence="2">Uncharacterized protein</fullName>
    </submittedName>
</protein>
<feature type="compositionally biased region" description="Basic and acidic residues" evidence="1">
    <location>
        <begin position="29"/>
        <end position="43"/>
    </location>
</feature>
<proteinExistence type="predicted"/>
<feature type="compositionally biased region" description="Polar residues" evidence="1">
    <location>
        <begin position="1"/>
        <end position="26"/>
    </location>
</feature>
<evidence type="ECO:0000256" key="1">
    <source>
        <dbReference type="SAM" id="MobiDB-lite"/>
    </source>
</evidence>